<dbReference type="PANTHER" id="PTHR45856:SF11">
    <property type="entry name" value="FUNGAL LIPASE-LIKE DOMAIN-CONTAINING PROTEIN"/>
    <property type="match status" value="1"/>
</dbReference>
<dbReference type="SUPFAM" id="SSF53474">
    <property type="entry name" value="alpha/beta-Hydrolases"/>
    <property type="match status" value="1"/>
</dbReference>
<feature type="domain" description="Fungal lipase-type" evidence="4">
    <location>
        <begin position="181"/>
        <end position="332"/>
    </location>
</feature>
<reference evidence="5" key="1">
    <citation type="journal article" date="2020" name="Stud. Mycol.">
        <title>101 Dothideomycetes genomes: a test case for predicting lifestyles and emergence of pathogens.</title>
        <authorList>
            <person name="Haridas S."/>
            <person name="Albert R."/>
            <person name="Binder M."/>
            <person name="Bloem J."/>
            <person name="Labutti K."/>
            <person name="Salamov A."/>
            <person name="Andreopoulos B."/>
            <person name="Baker S."/>
            <person name="Barry K."/>
            <person name="Bills G."/>
            <person name="Bluhm B."/>
            <person name="Cannon C."/>
            <person name="Castanera R."/>
            <person name="Culley D."/>
            <person name="Daum C."/>
            <person name="Ezra D."/>
            <person name="Gonzalez J."/>
            <person name="Henrissat B."/>
            <person name="Kuo A."/>
            <person name="Liang C."/>
            <person name="Lipzen A."/>
            <person name="Lutzoni F."/>
            <person name="Magnuson J."/>
            <person name="Mondo S."/>
            <person name="Nolan M."/>
            <person name="Ohm R."/>
            <person name="Pangilinan J."/>
            <person name="Park H.-J."/>
            <person name="Ramirez L."/>
            <person name="Alfaro M."/>
            <person name="Sun H."/>
            <person name="Tritt A."/>
            <person name="Yoshinaga Y."/>
            <person name="Zwiers L.-H."/>
            <person name="Turgeon B."/>
            <person name="Goodwin S."/>
            <person name="Spatafora J."/>
            <person name="Crous P."/>
            <person name="Grigoriev I."/>
        </authorList>
    </citation>
    <scope>NUCLEOTIDE SEQUENCE</scope>
    <source>
        <strain evidence="5">CBS 101060</strain>
    </source>
</reference>
<evidence type="ECO:0000256" key="3">
    <source>
        <dbReference type="ARBA" id="ARBA00048461"/>
    </source>
</evidence>
<dbReference type="Pfam" id="PF01764">
    <property type="entry name" value="Lipase_3"/>
    <property type="match status" value="1"/>
</dbReference>
<keyword evidence="6" id="KW-1185">Reference proteome</keyword>
<name>A0A9P4SK75_9PEZI</name>
<gene>
    <name evidence="5" type="ORF">M501DRAFT_1028574</name>
</gene>
<comment type="catalytic activity">
    <reaction evidence="2">
        <text>a diacylglycerol + H2O = a monoacylglycerol + a fatty acid + H(+)</text>
        <dbReference type="Rhea" id="RHEA:32731"/>
        <dbReference type="ChEBI" id="CHEBI:15377"/>
        <dbReference type="ChEBI" id="CHEBI:15378"/>
        <dbReference type="ChEBI" id="CHEBI:17408"/>
        <dbReference type="ChEBI" id="CHEBI:18035"/>
        <dbReference type="ChEBI" id="CHEBI:28868"/>
    </reaction>
</comment>
<dbReference type="Proteomes" id="UP000799429">
    <property type="component" value="Unassembled WGS sequence"/>
</dbReference>
<evidence type="ECO:0000313" key="6">
    <source>
        <dbReference type="Proteomes" id="UP000799429"/>
    </source>
</evidence>
<organism evidence="5 6">
    <name type="scientific">Patellaria atrata CBS 101060</name>
    <dbReference type="NCBI Taxonomy" id="1346257"/>
    <lineage>
        <taxon>Eukaryota</taxon>
        <taxon>Fungi</taxon>
        <taxon>Dikarya</taxon>
        <taxon>Ascomycota</taxon>
        <taxon>Pezizomycotina</taxon>
        <taxon>Dothideomycetes</taxon>
        <taxon>Dothideomycetes incertae sedis</taxon>
        <taxon>Patellariales</taxon>
        <taxon>Patellariaceae</taxon>
        <taxon>Patellaria</taxon>
    </lineage>
</organism>
<sequence length="484" mass="53762">MRFLGTNRRSTIKSSATYVAQSPQIRRSATVGSALATGIPDSGFAFVHNSQGASAAISELSKELDGVLEKLDWELEPDIQVRIELSRLEKEAGRYRNSRLQEDDCDVYNITSNEGHIVSLTWALSASIYEPENELDVPGYTFENTKIVYPSLDGTIKAIRFDIVNRYALDEERNIHFPALVVSIRGTASGVDTMVNLNGRGKNVDDFIDISVLQTEEEHTLSNVRAHGGFLTAARALKGRVEEQLEKAWSKGVKNVIFTGHSAGGAVASLLFLRYALLTIDKYSGMKISLITFGAPPVITPNLSSILEQGESKTSSGLCMNIINEYDVVSRADSSYIRSLVDLYRSVYSLPPVGNEPLMKAIEGDKERPFLDKEPLTKTAGVLLSESFSTLQSFRSDVGSEGQLWPVPRAEYYHIGPIIIIKVQLELPSSIGDDGGEPKLTLKLLKLRKNVLEKLLWCRIEVHRRMMYTERIRMIADGEFHTKT</sequence>
<dbReference type="InterPro" id="IPR051218">
    <property type="entry name" value="Sec_MonoDiacylglyc_Lipase"/>
</dbReference>
<dbReference type="AlphaFoldDB" id="A0A9P4SK75"/>
<evidence type="ECO:0000313" key="5">
    <source>
        <dbReference type="EMBL" id="KAF2843819.1"/>
    </source>
</evidence>
<evidence type="ECO:0000256" key="2">
    <source>
        <dbReference type="ARBA" id="ARBA00047591"/>
    </source>
</evidence>
<accession>A0A9P4SK75</accession>
<proteinExistence type="inferred from homology"/>
<protein>
    <submittedName>
        <fullName evidence="5">Alpha/beta-hydrolase</fullName>
    </submittedName>
</protein>
<comment type="caution">
    <text evidence="5">The sequence shown here is derived from an EMBL/GenBank/DDBJ whole genome shotgun (WGS) entry which is preliminary data.</text>
</comment>
<comment type="similarity">
    <text evidence="1">Belongs to the AB hydrolase superfamily. Lipase family. Class 3 subfamily.</text>
</comment>
<comment type="catalytic activity">
    <reaction evidence="3">
        <text>a monoacylglycerol + H2O = glycerol + a fatty acid + H(+)</text>
        <dbReference type="Rhea" id="RHEA:15245"/>
        <dbReference type="ChEBI" id="CHEBI:15377"/>
        <dbReference type="ChEBI" id="CHEBI:15378"/>
        <dbReference type="ChEBI" id="CHEBI:17408"/>
        <dbReference type="ChEBI" id="CHEBI:17754"/>
        <dbReference type="ChEBI" id="CHEBI:28868"/>
    </reaction>
</comment>
<evidence type="ECO:0000256" key="1">
    <source>
        <dbReference type="ARBA" id="ARBA00043996"/>
    </source>
</evidence>
<dbReference type="GO" id="GO:0006629">
    <property type="term" value="P:lipid metabolic process"/>
    <property type="evidence" value="ECO:0007669"/>
    <property type="project" value="InterPro"/>
</dbReference>
<dbReference type="CDD" id="cd00519">
    <property type="entry name" value="Lipase_3"/>
    <property type="match status" value="1"/>
</dbReference>
<dbReference type="PANTHER" id="PTHR45856">
    <property type="entry name" value="ALPHA/BETA-HYDROLASES SUPERFAMILY PROTEIN"/>
    <property type="match status" value="1"/>
</dbReference>
<dbReference type="InterPro" id="IPR029058">
    <property type="entry name" value="AB_hydrolase_fold"/>
</dbReference>
<dbReference type="EMBL" id="MU006089">
    <property type="protein sequence ID" value="KAF2843819.1"/>
    <property type="molecule type" value="Genomic_DNA"/>
</dbReference>
<evidence type="ECO:0000259" key="4">
    <source>
        <dbReference type="Pfam" id="PF01764"/>
    </source>
</evidence>
<dbReference type="OrthoDB" id="426718at2759"/>
<dbReference type="Gene3D" id="3.40.50.1820">
    <property type="entry name" value="alpha/beta hydrolase"/>
    <property type="match status" value="1"/>
</dbReference>
<dbReference type="InterPro" id="IPR002921">
    <property type="entry name" value="Fungal_lipase-type"/>
</dbReference>